<keyword evidence="2" id="KW-1185">Reference proteome</keyword>
<dbReference type="Proteomes" id="UP000249057">
    <property type="component" value="Unassembled WGS sequence"/>
</dbReference>
<gene>
    <name evidence="1" type="ORF">BO95DRAFT_492518</name>
</gene>
<evidence type="ECO:0000313" key="2">
    <source>
        <dbReference type="Proteomes" id="UP000249057"/>
    </source>
</evidence>
<organism evidence="1 2">
    <name type="scientific">Aspergillus brunneoviolaceus CBS 621.78</name>
    <dbReference type="NCBI Taxonomy" id="1450534"/>
    <lineage>
        <taxon>Eukaryota</taxon>
        <taxon>Fungi</taxon>
        <taxon>Dikarya</taxon>
        <taxon>Ascomycota</taxon>
        <taxon>Pezizomycotina</taxon>
        <taxon>Eurotiomycetes</taxon>
        <taxon>Eurotiomycetidae</taxon>
        <taxon>Eurotiales</taxon>
        <taxon>Aspergillaceae</taxon>
        <taxon>Aspergillus</taxon>
        <taxon>Aspergillus subgen. Circumdati</taxon>
    </lineage>
</organism>
<dbReference type="EMBL" id="KZ825311">
    <property type="protein sequence ID" value="RAH51227.1"/>
    <property type="molecule type" value="Genomic_DNA"/>
</dbReference>
<name>A0ACD1GPT8_9EURO</name>
<sequence length="504" mass="57323">MAILEFMDHLPPSASWAIAALFLVLWKYLSFPTEIPVIETRKGAEVSYAKAKQRFTAGGASLIRFTEAKFKAFFIITDLGERLILSGQRYAHELRNETRLDSGLFLEKDLYTTLPGFEPFSNGRRHGRITHDIVARLTRTIPAVVQPIAEEASLSIREVWTDEKEWHAINIQPSLARIIASVAGRIYIGEELSRNPRWLDAILSYTGKDVLAIYVLKKWPEWTIPLVHWLLPSCRNLRRRQQELRQLLLPVIAQRREQRARQASNKEKPQLDILDFIEESAHRGEAYDPVISTIAFFFATIPTASDLLTKVIFDIVSRPDLVAELRQEVIGAVESHGWSRNTIHSLKRMDSAIKETQRLQPVSSILMRRLATETFALKDGTVIPKGKIVGVTIHHMWDAELYPEPKKYDPYRFLRMKENPGQEHKAHAVATSVEHMGFGHGNAACPGRFFAVAAVKVILSHILVRYEIKSVESEMPRTLSAGISCIANPMAQLMVRRREEEIAL</sequence>
<accession>A0ACD1GPT8</accession>
<proteinExistence type="predicted"/>
<reference evidence="1" key="1">
    <citation type="submission" date="2018-02" db="EMBL/GenBank/DDBJ databases">
        <title>The genomes of Aspergillus section Nigri reveals drivers in fungal speciation.</title>
        <authorList>
            <consortium name="DOE Joint Genome Institute"/>
            <person name="Vesth T.C."/>
            <person name="Nybo J."/>
            <person name="Theobald S."/>
            <person name="Brandl J."/>
            <person name="Frisvad J.C."/>
            <person name="Nielsen K.F."/>
            <person name="Lyhne E.K."/>
            <person name="Kogle M.E."/>
            <person name="Kuo A."/>
            <person name="Riley R."/>
            <person name="Clum A."/>
            <person name="Nolan M."/>
            <person name="Lipzen A."/>
            <person name="Salamov A."/>
            <person name="Henrissat B."/>
            <person name="Wiebenga A."/>
            <person name="De vries R.P."/>
            <person name="Grigoriev I.V."/>
            <person name="Mortensen U.H."/>
            <person name="Andersen M.R."/>
            <person name="Baker S.E."/>
        </authorList>
    </citation>
    <scope>NUCLEOTIDE SEQUENCE</scope>
    <source>
        <strain evidence="1">CBS 621.78</strain>
    </source>
</reference>
<protein>
    <submittedName>
        <fullName evidence="1">Cytochrome P450</fullName>
    </submittedName>
</protein>
<evidence type="ECO:0000313" key="1">
    <source>
        <dbReference type="EMBL" id="RAH51227.1"/>
    </source>
</evidence>